<evidence type="ECO:0000256" key="12">
    <source>
        <dbReference type="SAM" id="Phobius"/>
    </source>
</evidence>
<evidence type="ECO:0000256" key="6">
    <source>
        <dbReference type="ARBA" id="ARBA00023136"/>
    </source>
</evidence>
<keyword evidence="6 12" id="KW-0472">Membrane</keyword>
<dbReference type="PANTHER" id="PTHR46154:SF4">
    <property type="entry name" value="UREA ACTIVE TRANSPORTER"/>
    <property type="match status" value="1"/>
</dbReference>
<feature type="transmembrane region" description="Helical" evidence="12">
    <location>
        <begin position="393"/>
        <end position="418"/>
    </location>
</feature>
<dbReference type="GO" id="GO:0015204">
    <property type="term" value="F:urea transmembrane transporter activity"/>
    <property type="evidence" value="ECO:0007669"/>
    <property type="project" value="UniProtKB-ARBA"/>
</dbReference>
<evidence type="ECO:0000256" key="9">
    <source>
        <dbReference type="ARBA" id="ARBA00079542"/>
    </source>
</evidence>
<feature type="transmembrane region" description="Helical" evidence="12">
    <location>
        <begin position="198"/>
        <end position="217"/>
    </location>
</feature>
<keyword evidence="10" id="KW-0175">Coiled coil</keyword>
<evidence type="ECO:0000256" key="1">
    <source>
        <dbReference type="ARBA" id="ARBA00004141"/>
    </source>
</evidence>
<dbReference type="EMBL" id="JANQDX010000006">
    <property type="protein sequence ID" value="KAL0923772.1"/>
    <property type="molecule type" value="Genomic_DNA"/>
</dbReference>
<dbReference type="Pfam" id="PF00474">
    <property type="entry name" value="SSF"/>
    <property type="match status" value="1"/>
</dbReference>
<dbReference type="PROSITE" id="PS50283">
    <property type="entry name" value="NA_SOLUT_SYMP_3"/>
    <property type="match status" value="1"/>
</dbReference>
<dbReference type="AlphaFoldDB" id="A0ABD0VMA5"/>
<evidence type="ECO:0000256" key="11">
    <source>
        <dbReference type="SAM" id="MobiDB-lite"/>
    </source>
</evidence>
<name>A0ABD0VMA5_DENTH</name>
<dbReference type="CDD" id="cd11476">
    <property type="entry name" value="SLC5sbd_DUR3"/>
    <property type="match status" value="1"/>
</dbReference>
<keyword evidence="3" id="KW-0813">Transport</keyword>
<keyword evidence="4 12" id="KW-0812">Transmembrane</keyword>
<accession>A0ABD0VMA5</accession>
<feature type="compositionally biased region" description="Basic and acidic residues" evidence="11">
    <location>
        <begin position="910"/>
        <end position="922"/>
    </location>
</feature>
<feature type="transmembrane region" description="Helical" evidence="12">
    <location>
        <begin position="45"/>
        <end position="67"/>
    </location>
</feature>
<evidence type="ECO:0000256" key="7">
    <source>
        <dbReference type="ARBA" id="ARBA00059650"/>
    </source>
</evidence>
<keyword evidence="14" id="KW-1185">Reference proteome</keyword>
<feature type="transmembrane region" description="Helical" evidence="12">
    <location>
        <begin position="625"/>
        <end position="646"/>
    </location>
</feature>
<comment type="caution">
    <text evidence="13">The sequence shown here is derived from an EMBL/GenBank/DDBJ whole genome shotgun (WGS) entry which is preliminary data.</text>
</comment>
<gene>
    <name evidence="13" type="ORF">M5K25_007844</name>
</gene>
<comment type="function">
    <text evidence="7">High-affinity urea-proton symporter involved in the active transport of urea across the plasma membrane into root cells. May play an important role in urea uptake by plant cells at low external urea concentrations.</text>
</comment>
<evidence type="ECO:0000256" key="8">
    <source>
        <dbReference type="ARBA" id="ARBA00072203"/>
    </source>
</evidence>
<evidence type="ECO:0000313" key="13">
    <source>
        <dbReference type="EMBL" id="KAL0923772.1"/>
    </source>
</evidence>
<feature type="transmembrane region" description="Helical" evidence="12">
    <location>
        <begin position="224"/>
        <end position="246"/>
    </location>
</feature>
<evidence type="ECO:0000256" key="5">
    <source>
        <dbReference type="ARBA" id="ARBA00022989"/>
    </source>
</evidence>
<dbReference type="Proteomes" id="UP001552299">
    <property type="component" value="Unassembled WGS sequence"/>
</dbReference>
<dbReference type="InterPro" id="IPR038377">
    <property type="entry name" value="Na/Glc_symporter_sf"/>
</dbReference>
<feature type="transmembrane region" description="Helical" evidence="12">
    <location>
        <begin position="495"/>
        <end position="515"/>
    </location>
</feature>
<comment type="subcellular location">
    <subcellularLocation>
        <location evidence="1">Membrane</location>
        <topology evidence="1">Multi-pass membrane protein</topology>
    </subcellularLocation>
</comment>
<feature type="transmembrane region" description="Helical" evidence="12">
    <location>
        <begin position="339"/>
        <end position="364"/>
    </location>
</feature>
<dbReference type="Gene3D" id="1.20.1730.10">
    <property type="entry name" value="Sodium/glucose cotransporter"/>
    <property type="match status" value="1"/>
</dbReference>
<feature type="coiled-coil region" evidence="10">
    <location>
        <begin position="843"/>
        <end position="905"/>
    </location>
</feature>
<reference evidence="13 14" key="1">
    <citation type="journal article" date="2024" name="Plant Biotechnol. J.">
        <title>Dendrobium thyrsiflorum genome and its molecular insights into genes involved in important horticultural traits.</title>
        <authorList>
            <person name="Chen B."/>
            <person name="Wang J.Y."/>
            <person name="Zheng P.J."/>
            <person name="Li K.L."/>
            <person name="Liang Y.M."/>
            <person name="Chen X.F."/>
            <person name="Zhang C."/>
            <person name="Zhao X."/>
            <person name="He X."/>
            <person name="Zhang G.Q."/>
            <person name="Liu Z.J."/>
            <person name="Xu Q."/>
        </authorList>
    </citation>
    <scope>NUCLEOTIDE SEQUENCE [LARGE SCALE GENOMIC DNA]</scope>
    <source>
        <strain evidence="13">GZMU011</strain>
    </source>
</reference>
<evidence type="ECO:0000256" key="3">
    <source>
        <dbReference type="ARBA" id="ARBA00022448"/>
    </source>
</evidence>
<organism evidence="13 14">
    <name type="scientific">Dendrobium thyrsiflorum</name>
    <name type="common">Pinecone-like raceme dendrobium</name>
    <name type="synonym">Orchid</name>
    <dbReference type="NCBI Taxonomy" id="117978"/>
    <lineage>
        <taxon>Eukaryota</taxon>
        <taxon>Viridiplantae</taxon>
        <taxon>Streptophyta</taxon>
        <taxon>Embryophyta</taxon>
        <taxon>Tracheophyta</taxon>
        <taxon>Spermatophyta</taxon>
        <taxon>Magnoliopsida</taxon>
        <taxon>Liliopsida</taxon>
        <taxon>Asparagales</taxon>
        <taxon>Orchidaceae</taxon>
        <taxon>Epidendroideae</taxon>
        <taxon>Malaxideae</taxon>
        <taxon>Dendrobiinae</taxon>
        <taxon>Dendrobium</taxon>
    </lineage>
</organism>
<feature type="transmembrane region" description="Helical" evidence="12">
    <location>
        <begin position="88"/>
        <end position="108"/>
    </location>
</feature>
<feature type="transmembrane region" description="Helical" evidence="12">
    <location>
        <begin position="164"/>
        <end position="186"/>
    </location>
</feature>
<dbReference type="GO" id="GO:0016020">
    <property type="term" value="C:membrane"/>
    <property type="evidence" value="ECO:0007669"/>
    <property type="project" value="UniProtKB-SubCell"/>
</dbReference>
<feature type="transmembrane region" description="Helical" evidence="12">
    <location>
        <begin position="439"/>
        <end position="458"/>
    </location>
</feature>
<feature type="transmembrane region" description="Helical" evidence="12">
    <location>
        <begin position="594"/>
        <end position="613"/>
    </location>
</feature>
<dbReference type="InterPro" id="IPR031155">
    <property type="entry name" value="DUR"/>
</dbReference>
<evidence type="ECO:0000256" key="4">
    <source>
        <dbReference type="ARBA" id="ARBA00022692"/>
    </source>
</evidence>
<feature type="coiled-coil region" evidence="10">
    <location>
        <begin position="1112"/>
        <end position="1166"/>
    </location>
</feature>
<dbReference type="InterPro" id="IPR001734">
    <property type="entry name" value="Na/solute_symporter"/>
</dbReference>
<feature type="region of interest" description="Disordered" evidence="11">
    <location>
        <begin position="910"/>
        <end position="940"/>
    </location>
</feature>
<keyword evidence="5 12" id="KW-1133">Transmembrane helix</keyword>
<feature type="transmembrane region" description="Helical" evidence="12">
    <location>
        <begin position="769"/>
        <end position="789"/>
    </location>
</feature>
<feature type="transmembrane region" description="Helical" evidence="12">
    <location>
        <begin position="294"/>
        <end position="319"/>
    </location>
</feature>
<feature type="transmembrane region" description="Helical" evidence="12">
    <location>
        <begin position="464"/>
        <end position="488"/>
    </location>
</feature>
<feature type="compositionally biased region" description="Acidic residues" evidence="11">
    <location>
        <begin position="923"/>
        <end position="937"/>
    </location>
</feature>
<dbReference type="FunFam" id="1.20.1730.10:FF:000006">
    <property type="entry name" value="Urea active transporter"/>
    <property type="match status" value="1"/>
</dbReference>
<comment type="similarity">
    <text evidence="2">Belongs to the sodium:solute symporter (SSF) (TC 2.A.21) family.</text>
</comment>
<protein>
    <recommendedName>
        <fullName evidence="8">Urea-proton symporter DUR3</fullName>
    </recommendedName>
    <alternativeName>
        <fullName evidence="9">High-affinity urea active transporter DUR3</fullName>
    </alternativeName>
</protein>
<evidence type="ECO:0000256" key="2">
    <source>
        <dbReference type="ARBA" id="ARBA00006434"/>
    </source>
</evidence>
<sequence length="1195" mass="133005">MASSSSVLCPPFGSFSAKYYSAAADGSCVRQNSFFEGKPVLNQGVGYSVILGFGAFFALFTSFLVWLEKRYVGSRHTSEWFNTAGRNVKTGLIASVIVSQWTWAATILQSSNVAWEYGISGPFWYASGATIQVLLFGIMAIEIKRKAPNAHTVCEVVKARWGTAAHIVFLVFCFMTNIIVTAMLLLGGSSVVNALTGVNIYAASFLIPLGVIIYTLAGGLKATFLASYIHSVIVHIVLVIFVYLVYTASSELGSPKVVYHRLLDVVSKSRECREPISHTGQACGPISGNYKGSYLTMLSSGGLVFGIINIVGNFGTVFVDNGYWVSAIAARPSSTHKGYLMGGLVWFAVPFSLATSLGLGALALDLPLTASEAAHGLVPPATATALMGKGGSVLLLTMLFMAVTSAGSSELIAVSSLCTYDIYRTYINPEATGKQVLKVSRGAVLGFGCFMGFLAVILNKAGVYLGWMYLAMGILIGSAVIPIAFMLLWRKANAFGAIAGTLSGCILGIITWLSITKIEYGRIDLDTTGRNAPMLAGNLVSILTGGLIHAVSSLLWPQRYDWETTRQITTVEKMKGDLPDEEFREEKLMRAKAWIMKWGVVFTAIIVILWPLLTLPAGEFNLGYFTFWAIIAIAWGTIGSAVIIILPLSESWQTISSVWAGMFTNDKLMEKIDEMNLRLHAIMVAMPEAQQTYLLEKEKAKKLEGLQGRRRSSNVPIPSVMDELGGRVIFSRFLWPSFGWQLLPPAGGVMAVEEEYLNPKPSSHSMEEASSALLSSYLGLSFSVFLAFLPRSSLSYVFSLQSRNRILSLKLFHAEEQLRQMRSRRKEDSKANARVAEIFASHRHAWQQEEKRLLHRIEAASEEIAKLRSQIGDMERSQAELRCSVERLQRELAERDEMLDFMSRRAELEQGEEMGIRNKDAEEVLGDDEDNEGDSSDDYSWMGRIRAPERMDPVSDACFVDRAEDFEKMAMMYFRENGFGPDFLPPSEISKRWMESPKGGWQDVQFDSHESTYPMKHLVARRDYPWKVSSDAAGVSSKLKLVEQDFSNVDKLDKGGELSKVPLLLRKQARRYRSLAEKIDDLCRKMQVSERCEPSMSPDFRTQRQTEFLVEAFRLQHRANETRQKLNALQSELIGQGAKLAMRRYLDSIRSNLKEIQRNLEIWLARIMGDLEGVLARDGNSRVRDYYISRYPFVR</sequence>
<evidence type="ECO:0000313" key="14">
    <source>
        <dbReference type="Proteomes" id="UP001552299"/>
    </source>
</evidence>
<dbReference type="NCBIfam" id="TIGR00813">
    <property type="entry name" value="sss"/>
    <property type="match status" value="1"/>
</dbReference>
<feature type="transmembrane region" description="Helical" evidence="12">
    <location>
        <begin position="535"/>
        <end position="556"/>
    </location>
</feature>
<evidence type="ECO:0000256" key="10">
    <source>
        <dbReference type="SAM" id="Coils"/>
    </source>
</evidence>
<proteinExistence type="inferred from homology"/>
<dbReference type="PANTHER" id="PTHR46154">
    <property type="match status" value="1"/>
</dbReference>
<feature type="transmembrane region" description="Helical" evidence="12">
    <location>
        <begin position="123"/>
        <end position="143"/>
    </location>
</feature>